<feature type="transmembrane region" description="Helical" evidence="1">
    <location>
        <begin position="140"/>
        <end position="167"/>
    </location>
</feature>
<proteinExistence type="predicted"/>
<organism evidence="2">
    <name type="scientific">marine metagenome</name>
    <dbReference type="NCBI Taxonomy" id="408172"/>
    <lineage>
        <taxon>unclassified sequences</taxon>
        <taxon>metagenomes</taxon>
        <taxon>ecological metagenomes</taxon>
    </lineage>
</organism>
<evidence type="ECO:0000313" key="2">
    <source>
        <dbReference type="EMBL" id="SVA27409.1"/>
    </source>
</evidence>
<dbReference type="EMBL" id="UINC01006418">
    <property type="protein sequence ID" value="SVA27409.1"/>
    <property type="molecule type" value="Genomic_DNA"/>
</dbReference>
<reference evidence="2" key="1">
    <citation type="submission" date="2018-05" db="EMBL/GenBank/DDBJ databases">
        <authorList>
            <person name="Lanie J.A."/>
            <person name="Ng W.-L."/>
            <person name="Kazmierczak K.M."/>
            <person name="Andrzejewski T.M."/>
            <person name="Davidsen T.M."/>
            <person name="Wayne K.J."/>
            <person name="Tettelin H."/>
            <person name="Glass J.I."/>
            <person name="Rusch D."/>
            <person name="Podicherti R."/>
            <person name="Tsui H.-C.T."/>
            <person name="Winkler M.E."/>
        </authorList>
    </citation>
    <scope>NUCLEOTIDE SEQUENCE</scope>
</reference>
<accession>A0A381UGZ0</accession>
<name>A0A381UGZ0_9ZZZZ</name>
<gene>
    <name evidence="2" type="ORF">METZ01_LOCUS80263</name>
</gene>
<keyword evidence="1" id="KW-0812">Transmembrane</keyword>
<evidence type="ECO:0008006" key="3">
    <source>
        <dbReference type="Google" id="ProtNLM"/>
    </source>
</evidence>
<dbReference type="InterPro" id="IPR005625">
    <property type="entry name" value="PepSY-ass_TM"/>
</dbReference>
<sequence>MNKRFNWNKWTRQVHYWGAFVVFLPVFIIISTGILLQLKKDIDWIQPPTANGKFENDPTISFNDILVTAIKVKEVNIQSWDDVDRLDVRLGKGIVKVRSKNRWELQIDSHSGELLQVAYRRSDLIEQLHDGSWFHDKIKLWIFLPTGIILFILWCTGLYMVIMPYIIKWKREKKS</sequence>
<dbReference type="Pfam" id="PF03929">
    <property type="entry name" value="PepSY_TM"/>
    <property type="match status" value="1"/>
</dbReference>
<keyword evidence="1" id="KW-1133">Transmembrane helix</keyword>
<protein>
    <recommendedName>
        <fullName evidence="3">PepSY domain-containing protein</fullName>
    </recommendedName>
</protein>
<keyword evidence="1" id="KW-0472">Membrane</keyword>
<dbReference type="AlphaFoldDB" id="A0A381UGZ0"/>
<evidence type="ECO:0000256" key="1">
    <source>
        <dbReference type="SAM" id="Phobius"/>
    </source>
</evidence>
<feature type="transmembrane region" description="Helical" evidence="1">
    <location>
        <begin position="16"/>
        <end position="38"/>
    </location>
</feature>